<feature type="transmembrane region" description="Helical" evidence="5">
    <location>
        <begin position="81"/>
        <end position="108"/>
    </location>
</feature>
<evidence type="ECO:0000256" key="4">
    <source>
        <dbReference type="PROSITE-ProRule" id="PRU00354"/>
    </source>
</evidence>
<evidence type="ECO:0000256" key="5">
    <source>
        <dbReference type="SAM" id="Phobius"/>
    </source>
</evidence>
<feature type="domain" description="PABS" evidence="6">
    <location>
        <begin position="592"/>
        <end position="759"/>
    </location>
</feature>
<dbReference type="PROSITE" id="PS51006">
    <property type="entry name" value="PABS_2"/>
    <property type="match status" value="1"/>
</dbReference>
<protein>
    <submittedName>
        <fullName evidence="7">Spermidine synthase</fullName>
        <ecNumber evidence="7">2.5.1.16</ecNumber>
    </submittedName>
</protein>
<accession>A0A5C5WBH4</accession>
<dbReference type="AlphaFoldDB" id="A0A5C5WBH4"/>
<dbReference type="PANTHER" id="PTHR43317">
    <property type="entry name" value="THERMOSPERMINE SYNTHASE ACAULIS5"/>
    <property type="match status" value="1"/>
</dbReference>
<dbReference type="EMBL" id="SIHI01000026">
    <property type="protein sequence ID" value="TWT46992.1"/>
    <property type="molecule type" value="Genomic_DNA"/>
</dbReference>
<name>A0A5C5WBH4_9PLAN</name>
<comment type="caution">
    <text evidence="4">Lacks conserved residue(s) required for the propagation of feature annotation.</text>
</comment>
<dbReference type="InterPro" id="IPR036259">
    <property type="entry name" value="MFS_trans_sf"/>
</dbReference>
<dbReference type="Proteomes" id="UP000317243">
    <property type="component" value="Unassembled WGS sequence"/>
</dbReference>
<feature type="transmembrane region" description="Helical" evidence="5">
    <location>
        <begin position="350"/>
        <end position="368"/>
    </location>
</feature>
<sequence length="1091" mass="118834">MIFTLSPFWSQIHLSRLFCCWQSEGIAFVATCSHTRNGPLTIVRPVAKEAVVPSFVVATLLTCSGACALIFQVVWIRELRLIFGATTSASAAVLAIFMGGLGLGNFLLGRRIDRNPAPLRVYGKLEAGIAFSAAISPLLVELSRAIYLGLGGQATLGFPTATGLRLLFSALILGVPTILMGGTLPAAAKAVSSTKDPYRRGVALVYGMNTLGAVLGAGIANFYLLEAWGGRWTLWSACGLNAGLACIALLLSARYSRTPVDEHAQEASSNDDAPAETKTSSQFLTVCLTSGFVGFVFFLMELVWYRMLGPLLGGTTYTFGLILCLALLGIGIGGAAYSLLARWIRPTHRLLALTCALEAFLIALPFFYGDRVALWVLEQQRQGIDSFGEQVWNWFQIGGFVILPPAIISGFQFPVLIAVAGTGRENVGRQVGLTFAANTLGAICGSLAGGFLLLPLLSAPGLWIVCIWILIGLTCLLALAGRREEGVWLSPAVVTSLLAGCAILFIGPTAVWRHSGIGAGRAELIGTGQNAEQRFINEKRRQTLWEGEGLESSVAVTATDSLAFLVNGKSDGNAYGDAGTQIGLGLIGPLLHPDPQRGLVIGLGTGESAGWLADCRNMESVDVIELEPIIMFMAELCTPMNRDVLNNPKVHIEFNDAREFLLTTPNEYDLIVSEPSNPYRAGIANLYTQEFYEAAAARLSSDGLFLQWLQGYEVDPRTVKSVLTTLRSVFPATQIWRTKSRDLVLVCGRSKDSLSFQRDELVARLQDSTLSEGLQKAWRVTDLEGVLAHYVGGDEAIDTFLDGSDQLLNTDDRNLLEYAFALTVGKSTRFSIHELQQLADRSDNPFPISIDDEQKEAIARRRLAMLLHLGGEIPANEAPQSVDPDRVAAYRAYLDEKYEEAAKHFGQSEPDLSCPIDTLVFAHTMAETGRPIDEEILATVRAQNETEAAAIEAISAWHRGEQDASIKHMVTAFEKLRQNPWGSWYLFDSLIRLSGRAGQVSPTAAEAIFDELEDPFSMFRLEDKRLLLRYLASESLSPDKTVIALEALEPNVPWIGWLLENRARVYESVDHPLSRTAASDLQLFQYSEPPK</sequence>
<feature type="transmembrane region" description="Helical" evidence="5">
    <location>
        <begin position="283"/>
        <end position="305"/>
    </location>
</feature>
<evidence type="ECO:0000256" key="2">
    <source>
        <dbReference type="ARBA" id="ARBA00022679"/>
    </source>
</evidence>
<dbReference type="SUPFAM" id="SSF103473">
    <property type="entry name" value="MFS general substrate transporter"/>
    <property type="match status" value="1"/>
</dbReference>
<evidence type="ECO:0000313" key="8">
    <source>
        <dbReference type="Proteomes" id="UP000317243"/>
    </source>
</evidence>
<dbReference type="Gene3D" id="3.40.50.150">
    <property type="entry name" value="Vaccinia Virus protein VP39"/>
    <property type="match status" value="1"/>
</dbReference>
<comment type="caution">
    <text evidence="7">The sequence shown here is derived from an EMBL/GenBank/DDBJ whole genome shotgun (WGS) entry which is preliminary data.</text>
</comment>
<feature type="transmembrane region" description="Helical" evidence="5">
    <location>
        <begin position="129"/>
        <end position="147"/>
    </location>
</feature>
<feature type="transmembrane region" description="Helical" evidence="5">
    <location>
        <begin position="394"/>
        <end position="419"/>
    </location>
</feature>
<keyword evidence="5" id="KW-0812">Transmembrane</keyword>
<keyword evidence="2 4" id="KW-0808">Transferase</keyword>
<dbReference type="OrthoDB" id="5516475at2"/>
<evidence type="ECO:0000313" key="7">
    <source>
        <dbReference type="EMBL" id="TWT46992.1"/>
    </source>
</evidence>
<dbReference type="GO" id="GO:0006596">
    <property type="term" value="P:polyamine biosynthetic process"/>
    <property type="evidence" value="ECO:0007669"/>
    <property type="project" value="UniProtKB-UniRule"/>
</dbReference>
<dbReference type="CDD" id="cd06174">
    <property type="entry name" value="MFS"/>
    <property type="match status" value="1"/>
</dbReference>
<evidence type="ECO:0000256" key="3">
    <source>
        <dbReference type="ARBA" id="ARBA00023115"/>
    </source>
</evidence>
<reference evidence="7 8" key="1">
    <citation type="submission" date="2019-02" db="EMBL/GenBank/DDBJ databases">
        <title>Deep-cultivation of Planctomycetes and their phenomic and genomic characterization uncovers novel biology.</title>
        <authorList>
            <person name="Wiegand S."/>
            <person name="Jogler M."/>
            <person name="Boedeker C."/>
            <person name="Pinto D."/>
            <person name="Vollmers J."/>
            <person name="Rivas-Marin E."/>
            <person name="Kohn T."/>
            <person name="Peeters S.H."/>
            <person name="Heuer A."/>
            <person name="Rast P."/>
            <person name="Oberbeckmann S."/>
            <person name="Bunk B."/>
            <person name="Jeske O."/>
            <person name="Meyerdierks A."/>
            <person name="Storesund J.E."/>
            <person name="Kallscheuer N."/>
            <person name="Luecker S."/>
            <person name="Lage O.M."/>
            <person name="Pohl T."/>
            <person name="Merkel B.J."/>
            <person name="Hornburger P."/>
            <person name="Mueller R.-W."/>
            <person name="Bruemmer F."/>
            <person name="Labrenz M."/>
            <person name="Spormann A.M."/>
            <person name="Op Den Camp H."/>
            <person name="Overmann J."/>
            <person name="Amann R."/>
            <person name="Jetten M.S.M."/>
            <person name="Mascher T."/>
            <person name="Medema M.H."/>
            <person name="Devos D.P."/>
            <person name="Kaster A.-K."/>
            <person name="Ovreas L."/>
            <person name="Rohde M."/>
            <person name="Galperin M.Y."/>
            <person name="Jogler C."/>
        </authorList>
    </citation>
    <scope>NUCLEOTIDE SEQUENCE [LARGE SCALE GENOMIC DNA]</scope>
    <source>
        <strain evidence="7 8">KOR42</strain>
    </source>
</reference>
<keyword evidence="3 4" id="KW-0620">Polyamine biosynthesis</keyword>
<feature type="transmembrane region" description="Helical" evidence="5">
    <location>
        <begin position="317"/>
        <end position="338"/>
    </location>
</feature>
<feature type="transmembrane region" description="Helical" evidence="5">
    <location>
        <begin position="487"/>
        <end position="507"/>
    </location>
</feature>
<dbReference type="PANTHER" id="PTHR43317:SF1">
    <property type="entry name" value="THERMOSPERMINE SYNTHASE ACAULIS5"/>
    <property type="match status" value="1"/>
</dbReference>
<dbReference type="InterPro" id="IPR029063">
    <property type="entry name" value="SAM-dependent_MTases_sf"/>
</dbReference>
<dbReference type="GO" id="GO:0004766">
    <property type="term" value="F:spermidine synthase activity"/>
    <property type="evidence" value="ECO:0007669"/>
    <property type="project" value="UniProtKB-EC"/>
</dbReference>
<feature type="transmembrane region" description="Helical" evidence="5">
    <location>
        <begin position="231"/>
        <end position="251"/>
    </location>
</feature>
<dbReference type="Gene3D" id="1.20.1250.20">
    <property type="entry name" value="MFS general substrate transporter like domains"/>
    <property type="match status" value="1"/>
</dbReference>
<evidence type="ECO:0000256" key="1">
    <source>
        <dbReference type="ARBA" id="ARBA00007867"/>
    </source>
</evidence>
<dbReference type="InterPro" id="IPR030374">
    <property type="entry name" value="PABS"/>
</dbReference>
<dbReference type="Pfam" id="PF01564">
    <property type="entry name" value="Spermine_synth"/>
    <property type="match status" value="1"/>
</dbReference>
<keyword evidence="5" id="KW-0472">Membrane</keyword>
<dbReference type="SUPFAM" id="SSF53335">
    <property type="entry name" value="S-adenosyl-L-methionine-dependent methyltransferases"/>
    <property type="match status" value="1"/>
</dbReference>
<dbReference type="EC" id="2.5.1.16" evidence="7"/>
<keyword evidence="8" id="KW-1185">Reference proteome</keyword>
<gene>
    <name evidence="7" type="primary">speE_2</name>
    <name evidence="7" type="ORF">KOR42_42600</name>
</gene>
<feature type="transmembrane region" description="Helical" evidence="5">
    <location>
        <begin position="50"/>
        <end position="75"/>
    </location>
</feature>
<organism evidence="7 8">
    <name type="scientific">Thalassoglobus neptunius</name>
    <dbReference type="NCBI Taxonomy" id="1938619"/>
    <lineage>
        <taxon>Bacteria</taxon>
        <taxon>Pseudomonadati</taxon>
        <taxon>Planctomycetota</taxon>
        <taxon>Planctomycetia</taxon>
        <taxon>Planctomycetales</taxon>
        <taxon>Planctomycetaceae</taxon>
        <taxon>Thalassoglobus</taxon>
    </lineage>
</organism>
<comment type="similarity">
    <text evidence="1">Belongs to the spermidine/spermine synthase family.</text>
</comment>
<feature type="transmembrane region" description="Helical" evidence="5">
    <location>
        <begin position="203"/>
        <end position="225"/>
    </location>
</feature>
<keyword evidence="5" id="KW-1133">Transmembrane helix</keyword>
<proteinExistence type="inferred from homology"/>
<feature type="transmembrane region" description="Helical" evidence="5">
    <location>
        <begin position="431"/>
        <end position="454"/>
    </location>
</feature>
<feature type="transmembrane region" description="Helical" evidence="5">
    <location>
        <begin position="460"/>
        <end position="480"/>
    </location>
</feature>
<feature type="transmembrane region" description="Helical" evidence="5">
    <location>
        <begin position="167"/>
        <end position="191"/>
    </location>
</feature>
<dbReference type="NCBIfam" id="NF037959">
    <property type="entry name" value="MFS_SpdSyn"/>
    <property type="match status" value="2"/>
</dbReference>
<evidence type="ECO:0000259" key="6">
    <source>
        <dbReference type="PROSITE" id="PS51006"/>
    </source>
</evidence>